<dbReference type="GO" id="GO:0032454">
    <property type="term" value="F:histone H3K9 demethylase activity"/>
    <property type="evidence" value="ECO:0007669"/>
    <property type="project" value="InterPro"/>
</dbReference>
<feature type="compositionally biased region" description="Basic residues" evidence="9">
    <location>
        <begin position="199"/>
        <end position="215"/>
    </location>
</feature>
<dbReference type="InterPro" id="IPR017956">
    <property type="entry name" value="AT_hook_DNA-bd_motif"/>
</dbReference>
<feature type="domain" description="RING-type" evidence="10">
    <location>
        <begin position="437"/>
        <end position="483"/>
    </location>
</feature>
<evidence type="ECO:0000256" key="2">
    <source>
        <dbReference type="ARBA" id="ARBA00006801"/>
    </source>
</evidence>
<reference evidence="12" key="1">
    <citation type="submission" date="2020-07" db="EMBL/GenBank/DDBJ databases">
        <title>Ethylene signaling mediates host invasion by parasitic plants.</title>
        <authorList>
            <person name="Yoshida S."/>
        </authorList>
    </citation>
    <scope>NUCLEOTIDE SEQUENCE</scope>
    <source>
        <strain evidence="12">Okayama</strain>
    </source>
</reference>
<sequence>MEVSAVCGGGDDGLRCEKLSGGGMWRCNLMAMSGKTLCVKHSVSVHKEVKKSQKMGTGEFLPGGFKKRKRGEELKIGVFNCVRKRPKGLKNKMKNKVVVQNDGGIKIERRGRPKGSKNKPKIGAEAMKQENGVKNGDVSKVGEISEEGKVFDIFQDVGPAPMVHRRRVGRPKGSKNKKERVNNCTENGDYWGDNVSRNGVRRMGRPKGSKNKKKKVNEAEKSDGNGAAKQGSGVGRPKGYNNHKMILSPIELTRGTRNYASDGDIQYLGRTKSSKTTKSKRIMKEDQENIDDRDRILPADIERLDDASVAEFMLKRKNKRDDGKKKFVAVEANGVGLPEEDEIYFYSSEVKKKGRGRPKKIRIEEREENVGSQKELAENDDGVKKRARGRPKKNVNESYDFACMGEEITNGGVKKTVLSGSGMSDPTVQREQRGLMCHQCLKSSKDDVAICSNCNKKRYCSECIAKWYPKKTKEEVEKSCPFCCGNCNCRACLQADVLLQGCQEEADENIRLQRSLYLLFHVLPLLRLIQLEQTNELDVETSIRGVQMNEEDVQVAVCEEDDRVYCDNCKTSIVNFHRSCASAACSYDICLDCCHELRKGLQPGGIGAKSLPRPAETTLEIKNLSNDNNIEAPKWEAMNNGSITCPPEAHGGCGTHILVLKRIFDANWVQKLIRAAEEFTLNYQLPDIDFSRKCLSCVTGDEFCEVRKAADRECSEDNFLYCPDALDMGDSAFEHFQMHWRKGEPVIVRNALSRASGLSWEPMVMLRAFRNASKKLNQDVFCVKAIDCLD</sequence>
<feature type="region of interest" description="Disordered" evidence="9">
    <location>
        <begin position="364"/>
        <end position="391"/>
    </location>
</feature>
<keyword evidence="6" id="KW-0539">Nucleus</keyword>
<dbReference type="PROSITE" id="PS51667">
    <property type="entry name" value="WRC"/>
    <property type="match status" value="1"/>
</dbReference>
<dbReference type="InterPro" id="IPR045109">
    <property type="entry name" value="LSDs-like"/>
</dbReference>
<dbReference type="Gene3D" id="2.60.120.650">
    <property type="entry name" value="Cupin"/>
    <property type="match status" value="1"/>
</dbReference>
<dbReference type="PROSITE" id="PS50089">
    <property type="entry name" value="ZF_RING_2"/>
    <property type="match status" value="1"/>
</dbReference>
<dbReference type="InterPro" id="IPR001841">
    <property type="entry name" value="Znf_RING"/>
</dbReference>
<dbReference type="GO" id="GO:0000785">
    <property type="term" value="C:chromatin"/>
    <property type="evidence" value="ECO:0007669"/>
    <property type="project" value="TreeGrafter"/>
</dbReference>
<keyword evidence="3" id="KW-0479">Metal-binding</keyword>
<keyword evidence="13" id="KW-1185">Reference proteome</keyword>
<evidence type="ECO:0000256" key="7">
    <source>
        <dbReference type="PROSITE-ProRule" id="PRU00175"/>
    </source>
</evidence>
<dbReference type="InterPro" id="IPR018866">
    <property type="entry name" value="Znf-4CXXC_R1"/>
</dbReference>
<comment type="subcellular location">
    <subcellularLocation>
        <location evidence="1">Nucleus</location>
    </subcellularLocation>
</comment>
<evidence type="ECO:0000256" key="3">
    <source>
        <dbReference type="ARBA" id="ARBA00022723"/>
    </source>
</evidence>
<gene>
    <name evidence="12" type="ORF">PHJA_000254900</name>
</gene>
<evidence type="ECO:0000256" key="1">
    <source>
        <dbReference type="ARBA" id="ARBA00004123"/>
    </source>
</evidence>
<keyword evidence="7" id="KW-0862">Zinc</keyword>
<dbReference type="GO" id="GO:0008168">
    <property type="term" value="F:methyltransferase activity"/>
    <property type="evidence" value="ECO:0007669"/>
    <property type="project" value="UniProtKB-KW"/>
</dbReference>
<comment type="similarity">
    <text evidence="2">Belongs to the JARID1 histone demethylase family.</text>
</comment>
<dbReference type="Proteomes" id="UP000653305">
    <property type="component" value="Unassembled WGS sequence"/>
</dbReference>
<protein>
    <submittedName>
        <fullName evidence="12">Lysine-specific demethylase jmj25</fullName>
    </submittedName>
</protein>
<evidence type="ECO:0000256" key="8">
    <source>
        <dbReference type="PROSITE-ProRule" id="PRU01002"/>
    </source>
</evidence>
<evidence type="ECO:0000256" key="4">
    <source>
        <dbReference type="ARBA" id="ARBA00023015"/>
    </source>
</evidence>
<dbReference type="EMBL" id="BMAC01000026">
    <property type="protein sequence ID" value="GFP81116.1"/>
    <property type="molecule type" value="Genomic_DNA"/>
</dbReference>
<keyword evidence="5" id="KW-0804">Transcription</keyword>
<dbReference type="InterPro" id="IPR014977">
    <property type="entry name" value="WRC_dom"/>
</dbReference>
<feature type="region of interest" description="Disordered" evidence="9">
    <location>
        <begin position="164"/>
        <end position="242"/>
    </location>
</feature>
<dbReference type="AlphaFoldDB" id="A0A830B2X9"/>
<evidence type="ECO:0000313" key="13">
    <source>
        <dbReference type="Proteomes" id="UP000653305"/>
    </source>
</evidence>
<dbReference type="GO" id="GO:0006357">
    <property type="term" value="P:regulation of transcription by RNA polymerase II"/>
    <property type="evidence" value="ECO:0007669"/>
    <property type="project" value="TreeGrafter"/>
</dbReference>
<dbReference type="GO" id="GO:0032259">
    <property type="term" value="P:methylation"/>
    <property type="evidence" value="ECO:0007669"/>
    <property type="project" value="UniProtKB-KW"/>
</dbReference>
<feature type="compositionally biased region" description="Basic and acidic residues" evidence="9">
    <location>
        <begin position="364"/>
        <end position="384"/>
    </location>
</feature>
<evidence type="ECO:0000256" key="9">
    <source>
        <dbReference type="SAM" id="MobiDB-lite"/>
    </source>
</evidence>
<dbReference type="Pfam" id="PF10497">
    <property type="entry name" value="zf-4CXXC_R1"/>
    <property type="match status" value="1"/>
</dbReference>
<feature type="domain" description="WRC" evidence="11">
    <location>
        <begin position="10"/>
        <end position="58"/>
    </location>
</feature>
<evidence type="ECO:0000259" key="11">
    <source>
        <dbReference type="PROSITE" id="PS51667"/>
    </source>
</evidence>
<dbReference type="GO" id="GO:0031490">
    <property type="term" value="F:chromatin DNA binding"/>
    <property type="evidence" value="ECO:0007669"/>
    <property type="project" value="TreeGrafter"/>
</dbReference>
<dbReference type="GO" id="GO:0000118">
    <property type="term" value="C:histone deacetylase complex"/>
    <property type="evidence" value="ECO:0007669"/>
    <property type="project" value="TreeGrafter"/>
</dbReference>
<keyword evidence="7" id="KW-0863">Zinc-finger</keyword>
<dbReference type="PANTHER" id="PTHR12549:SF38">
    <property type="entry name" value="JMJC DOMAIN-CONTAINING HISTONE DEMETHYLASE 2, ISOFORM A"/>
    <property type="match status" value="1"/>
</dbReference>
<dbReference type="GO" id="GO:0003712">
    <property type="term" value="F:transcription coregulator activity"/>
    <property type="evidence" value="ECO:0007669"/>
    <property type="project" value="TreeGrafter"/>
</dbReference>
<evidence type="ECO:0000256" key="5">
    <source>
        <dbReference type="ARBA" id="ARBA00023163"/>
    </source>
</evidence>
<comment type="caution">
    <text evidence="12">The sequence shown here is derived from an EMBL/GenBank/DDBJ whole genome shotgun (WGS) entry which is preliminary data.</text>
</comment>
<keyword evidence="4" id="KW-0805">Transcription regulation</keyword>
<accession>A0A830B2X9</accession>
<evidence type="ECO:0000313" key="12">
    <source>
        <dbReference type="EMBL" id="GFP81116.1"/>
    </source>
</evidence>
<comment type="caution">
    <text evidence="8">Lacks conserved residue(s) required for the propagation of feature annotation.</text>
</comment>
<feature type="compositionally biased region" description="Basic residues" evidence="9">
    <location>
        <begin position="164"/>
        <end position="178"/>
    </location>
</feature>
<evidence type="ECO:0000259" key="10">
    <source>
        <dbReference type="PROSITE" id="PS50089"/>
    </source>
</evidence>
<name>A0A830B2X9_9LAMI</name>
<proteinExistence type="inferred from homology"/>
<dbReference type="GO" id="GO:0008270">
    <property type="term" value="F:zinc ion binding"/>
    <property type="evidence" value="ECO:0007669"/>
    <property type="project" value="UniProtKB-KW"/>
</dbReference>
<dbReference type="OrthoDB" id="1667110at2759"/>
<keyword evidence="12" id="KW-0808">Transferase</keyword>
<evidence type="ECO:0000256" key="6">
    <source>
        <dbReference type="ARBA" id="ARBA00023242"/>
    </source>
</evidence>
<keyword evidence="12" id="KW-0489">Methyltransferase</keyword>
<organism evidence="12 13">
    <name type="scientific">Phtheirospermum japonicum</name>
    <dbReference type="NCBI Taxonomy" id="374723"/>
    <lineage>
        <taxon>Eukaryota</taxon>
        <taxon>Viridiplantae</taxon>
        <taxon>Streptophyta</taxon>
        <taxon>Embryophyta</taxon>
        <taxon>Tracheophyta</taxon>
        <taxon>Spermatophyta</taxon>
        <taxon>Magnoliopsida</taxon>
        <taxon>eudicotyledons</taxon>
        <taxon>Gunneridae</taxon>
        <taxon>Pentapetalae</taxon>
        <taxon>asterids</taxon>
        <taxon>lamiids</taxon>
        <taxon>Lamiales</taxon>
        <taxon>Orobanchaceae</taxon>
        <taxon>Orobanchaceae incertae sedis</taxon>
        <taxon>Phtheirospermum</taxon>
    </lineage>
</organism>
<dbReference type="PANTHER" id="PTHR12549">
    <property type="entry name" value="JMJC DOMAIN-CONTAINING HISTONE DEMETHYLATION PROTEIN"/>
    <property type="match status" value="1"/>
</dbReference>
<dbReference type="SMART" id="SM00384">
    <property type="entry name" value="AT_hook"/>
    <property type="match status" value="5"/>
</dbReference>